<organism evidence="1 2">
    <name type="scientific">Geodermatophilus maliterrae</name>
    <dbReference type="NCBI Taxonomy" id="3162531"/>
    <lineage>
        <taxon>Bacteria</taxon>
        <taxon>Bacillati</taxon>
        <taxon>Actinomycetota</taxon>
        <taxon>Actinomycetes</taxon>
        <taxon>Geodermatophilales</taxon>
        <taxon>Geodermatophilaceae</taxon>
        <taxon>Geodermatophilus</taxon>
    </lineage>
</organism>
<gene>
    <name evidence="1" type="ORF">ABQ292_25355</name>
</gene>
<proteinExistence type="predicted"/>
<reference evidence="1 2" key="1">
    <citation type="submission" date="2024-06" db="EMBL/GenBank/DDBJ databases">
        <title>Draft genome sequence of Geodermatophilus badlandi, a novel member of the Geodermatophilaceae isolated from badland sedimentary rocks in the Red desert, Wyoming, USA.</title>
        <authorList>
            <person name="Ben Tekaya S."/>
            <person name="Nouioui I."/>
            <person name="Flores G.M."/>
            <person name="Shaal M.N."/>
            <person name="Bredoire F."/>
            <person name="Basile F."/>
            <person name="Van Diepen L."/>
            <person name="Ward N.L."/>
        </authorList>
    </citation>
    <scope>NUCLEOTIDE SEQUENCE [LARGE SCALE GENOMIC DNA]</scope>
    <source>
        <strain evidence="1 2">WL48A</strain>
    </source>
</reference>
<accession>A0ABV3XMT3</accession>
<comment type="caution">
    <text evidence="1">The sequence shown here is derived from an EMBL/GenBank/DDBJ whole genome shotgun (WGS) entry which is preliminary data.</text>
</comment>
<evidence type="ECO:0000313" key="2">
    <source>
        <dbReference type="Proteomes" id="UP001560045"/>
    </source>
</evidence>
<name>A0ABV3XMT3_9ACTN</name>
<dbReference type="RefSeq" id="WP_369210476.1">
    <property type="nucleotide sequence ID" value="NZ_JBFNXQ010000153.1"/>
</dbReference>
<sequence>MTATEQRAAPAEVVPGVVDRLVALVTDHARTAPTATGAPL</sequence>
<dbReference type="Proteomes" id="UP001560045">
    <property type="component" value="Unassembled WGS sequence"/>
</dbReference>
<protein>
    <submittedName>
        <fullName evidence="1">Uncharacterized protein</fullName>
    </submittedName>
</protein>
<dbReference type="EMBL" id="JBFNXQ010000153">
    <property type="protein sequence ID" value="MEX5721681.1"/>
    <property type="molecule type" value="Genomic_DNA"/>
</dbReference>
<evidence type="ECO:0000313" key="1">
    <source>
        <dbReference type="EMBL" id="MEX5721681.1"/>
    </source>
</evidence>
<keyword evidence="2" id="KW-1185">Reference proteome</keyword>